<dbReference type="InterPro" id="IPR050868">
    <property type="entry name" value="ELMO_domain-containing"/>
</dbReference>
<gene>
    <name evidence="2" type="ORF">OFUS_LOCUS10027</name>
</gene>
<dbReference type="AlphaFoldDB" id="A0A8S4NT55"/>
<dbReference type="OrthoDB" id="266227at2759"/>
<comment type="caution">
    <text evidence="2">The sequence shown here is derived from an EMBL/GenBank/DDBJ whole genome shotgun (WGS) entry which is preliminary data.</text>
</comment>
<proteinExistence type="predicted"/>
<reference evidence="2" key="1">
    <citation type="submission" date="2022-03" db="EMBL/GenBank/DDBJ databases">
        <authorList>
            <person name="Martin C."/>
        </authorList>
    </citation>
    <scope>NUCLEOTIDE SEQUENCE</scope>
</reference>
<dbReference type="Proteomes" id="UP000749559">
    <property type="component" value="Unassembled WGS sequence"/>
</dbReference>
<keyword evidence="3" id="KW-1185">Reference proteome</keyword>
<name>A0A8S4NT55_OWEFU</name>
<accession>A0A8S4NT55</accession>
<evidence type="ECO:0000259" key="1">
    <source>
        <dbReference type="PROSITE" id="PS51335"/>
    </source>
</evidence>
<organism evidence="2 3">
    <name type="scientific">Owenia fusiformis</name>
    <name type="common">Polychaete worm</name>
    <dbReference type="NCBI Taxonomy" id="6347"/>
    <lineage>
        <taxon>Eukaryota</taxon>
        <taxon>Metazoa</taxon>
        <taxon>Spiralia</taxon>
        <taxon>Lophotrochozoa</taxon>
        <taxon>Annelida</taxon>
        <taxon>Polychaeta</taxon>
        <taxon>Sedentaria</taxon>
        <taxon>Canalipalpata</taxon>
        <taxon>Sabellida</taxon>
        <taxon>Oweniida</taxon>
        <taxon>Oweniidae</taxon>
        <taxon>Owenia</taxon>
    </lineage>
</organism>
<dbReference type="InterPro" id="IPR006816">
    <property type="entry name" value="ELMO_dom"/>
</dbReference>
<dbReference type="PANTHER" id="PTHR12771:SF2">
    <property type="entry name" value="ELMO DOMAIN-CONTAINING PROTEIN 3"/>
    <property type="match status" value="1"/>
</dbReference>
<dbReference type="EMBL" id="CAIIXF020000005">
    <property type="protein sequence ID" value="CAH1783711.1"/>
    <property type="molecule type" value="Genomic_DNA"/>
</dbReference>
<sequence length="323" mass="36898">MLWRSLDSNIMLLCYLEKDARERELQQAQDEWDAVETIVPGTGGNGGTVPHSQPLILYNEALQFFQTADLSKYKKGIRTEIERSGLAKIKFMLFGPPKLNKALNNERDLVFAMAACALDNNEATHLRILQTMYRKLTGSKFDCARFGDHWETIGFQGTDPSTDLRGTGLLGLMTILYCLSDSKMQPIMKDIYKLSLHETQNFPFSVMGINVTRIVLQSLREGILNKECNRRQQVLEVVNDLYAGTYLYLYQIWKSQHKTIADSGFVIKDVEAFVKKNPLRIMKNLEIYIEERRNIPSQDSTNVAHGNKNLKTEELVFKDVCAT</sequence>
<dbReference type="PANTHER" id="PTHR12771">
    <property type="entry name" value="ENGULFMENT AND CELL MOTILITY"/>
    <property type="match status" value="1"/>
</dbReference>
<dbReference type="Pfam" id="PF04727">
    <property type="entry name" value="ELMO_CED12"/>
    <property type="match status" value="1"/>
</dbReference>
<feature type="domain" description="ELMO" evidence="1">
    <location>
        <begin position="124"/>
        <end position="278"/>
    </location>
</feature>
<evidence type="ECO:0000313" key="3">
    <source>
        <dbReference type="Proteomes" id="UP000749559"/>
    </source>
</evidence>
<protein>
    <recommendedName>
        <fullName evidence="1">ELMO domain-containing protein</fullName>
    </recommendedName>
</protein>
<dbReference type="PROSITE" id="PS51335">
    <property type="entry name" value="ELMO"/>
    <property type="match status" value="1"/>
</dbReference>
<evidence type="ECO:0000313" key="2">
    <source>
        <dbReference type="EMBL" id="CAH1783711.1"/>
    </source>
</evidence>